<proteinExistence type="predicted"/>
<dbReference type="InterPro" id="IPR016024">
    <property type="entry name" value="ARM-type_fold"/>
</dbReference>
<organism evidence="2 3">
    <name type="scientific">Cylindrotheca closterium</name>
    <dbReference type="NCBI Taxonomy" id="2856"/>
    <lineage>
        <taxon>Eukaryota</taxon>
        <taxon>Sar</taxon>
        <taxon>Stramenopiles</taxon>
        <taxon>Ochrophyta</taxon>
        <taxon>Bacillariophyta</taxon>
        <taxon>Bacillariophyceae</taxon>
        <taxon>Bacillariophycidae</taxon>
        <taxon>Bacillariales</taxon>
        <taxon>Bacillariaceae</taxon>
        <taxon>Cylindrotheca</taxon>
    </lineage>
</organism>
<comment type="caution">
    <text evidence="2">The sequence shown here is derived from an EMBL/GenBank/DDBJ whole genome shotgun (WGS) entry which is preliminary data.</text>
</comment>
<accession>A0AAD2G999</accession>
<sequence length="777" mass="88902">MRDERQLERFTINALNSRVVPLGSMDDSLWDETLNTIDGWFQIGGGFGLDRAGRLVQRLDAEFSVLNPHSDFYDKKSATLMQLHSMLLKSWIDTYALHQQSQLALIKAEEVLRRQISRQVYYSAIFPIEELVTVIEGWLLRNKNNTVAVQKVATLLLYATDYSEDFDNDLTPYFNLVYAKLEANSVLHDVIIQRMNHLTEKSHWDALDDLNVKEIQSVPEGQRETIQADEVTPKEQITPVPDEQQETTQAEEVAPTDYRERVINAIRDAEDTQGALVERLANKYIEEKGMDATVVDKMIEFFLRADNSAKASHWIQLQLANWEAFAGKEKGLFVQQATQLVVLEQQMTPLVEEVLGKLKVEASMIPAPLFTSIFQKLSERTSNPKIIVQILKRVSDLEGDLNLPLHKTAVQALFKYETKALDDIEAIYIDVLERVRQNAQDVKSEEFGDFLHGILSLLTYRNLFNEAEEYLRRAEKALLQPSPPNREESMISIDCYQRLICRKWYTPKTAPRVISTFRRLRGIYQSGYSNLLPNQEIFASYTRALSTAEKDASKVESALDEILELYTRTQEESCKPNAEIFQTILLAYRQDPTKIKVAGKKSLVLLDRMKALEVAPDTKCLNYIMQCVNKSSNDDVYETVCGLYSMFAQYGIEPDSFSRHSLMDACASVQPSNQDAALTTALETFGQIRQDDQLGPQTYPILTRVLMRVLTNRSERADKVATTIFQACCDDGYWQSDGGPLKKRFKSLFSRSAWRDVYTKQLDGNQNEPMLWSRKLK</sequence>
<dbReference type="EMBL" id="CAKOGP040002313">
    <property type="protein sequence ID" value="CAJ1966721.1"/>
    <property type="molecule type" value="Genomic_DNA"/>
</dbReference>
<dbReference type="AlphaFoldDB" id="A0AAD2G999"/>
<reference evidence="2" key="1">
    <citation type="submission" date="2023-08" db="EMBL/GenBank/DDBJ databases">
        <authorList>
            <person name="Audoor S."/>
            <person name="Bilcke G."/>
        </authorList>
    </citation>
    <scope>NUCLEOTIDE SEQUENCE</scope>
</reference>
<evidence type="ECO:0000256" key="1">
    <source>
        <dbReference type="SAM" id="MobiDB-lite"/>
    </source>
</evidence>
<dbReference type="InterPro" id="IPR011990">
    <property type="entry name" value="TPR-like_helical_dom_sf"/>
</dbReference>
<feature type="region of interest" description="Disordered" evidence="1">
    <location>
        <begin position="219"/>
        <end position="255"/>
    </location>
</feature>
<dbReference type="Gene3D" id="1.25.40.10">
    <property type="entry name" value="Tetratricopeptide repeat domain"/>
    <property type="match status" value="1"/>
</dbReference>
<protein>
    <submittedName>
        <fullName evidence="2">Uncharacterized protein</fullName>
    </submittedName>
</protein>
<evidence type="ECO:0000313" key="2">
    <source>
        <dbReference type="EMBL" id="CAJ1966721.1"/>
    </source>
</evidence>
<evidence type="ECO:0000313" key="3">
    <source>
        <dbReference type="Proteomes" id="UP001295423"/>
    </source>
</evidence>
<dbReference type="Proteomes" id="UP001295423">
    <property type="component" value="Unassembled WGS sequence"/>
</dbReference>
<gene>
    <name evidence="2" type="ORF">CYCCA115_LOCUS22304</name>
</gene>
<keyword evidence="3" id="KW-1185">Reference proteome</keyword>
<name>A0AAD2G999_9STRA</name>
<dbReference type="SUPFAM" id="SSF48371">
    <property type="entry name" value="ARM repeat"/>
    <property type="match status" value="1"/>
</dbReference>